<evidence type="ECO:0000313" key="2">
    <source>
        <dbReference type="EMBL" id="RCJ41094.1"/>
    </source>
</evidence>
<dbReference type="PANTHER" id="PTHR30632:SF0">
    <property type="entry name" value="SULFATE-BINDING PROTEIN"/>
    <property type="match status" value="1"/>
</dbReference>
<comment type="caution">
    <text evidence="2">The sequence shown here is derived from an EMBL/GenBank/DDBJ whole genome shotgun (WGS) entry which is preliminary data.</text>
</comment>
<dbReference type="PANTHER" id="PTHR30632">
    <property type="entry name" value="MOLYBDATE-BINDING PERIPLASMIC PROTEIN"/>
    <property type="match status" value="1"/>
</dbReference>
<dbReference type="Gene3D" id="3.40.190.10">
    <property type="entry name" value="Periplasmic binding protein-like II"/>
    <property type="match status" value="2"/>
</dbReference>
<reference evidence="3" key="1">
    <citation type="submission" date="2016-04" db="EMBL/GenBank/DDBJ databases">
        <authorList>
            <person name="Tabuchi Yagui T.R."/>
        </authorList>
    </citation>
    <scope>NUCLEOTIDE SEQUENCE [LARGE SCALE GENOMIC DNA]</scope>
</reference>
<feature type="chain" id="PRO_5017076218" description="Molybdate ABC transporter substrate-binding protein" evidence="1">
    <location>
        <begin position="26"/>
        <end position="312"/>
    </location>
</feature>
<dbReference type="SUPFAM" id="SSF53850">
    <property type="entry name" value="Periplasmic binding protein-like II"/>
    <property type="match status" value="1"/>
</dbReference>
<dbReference type="EMBL" id="LXQE01000035">
    <property type="protein sequence ID" value="RCJ41094.1"/>
    <property type="molecule type" value="Genomic_DNA"/>
</dbReference>
<evidence type="ECO:0000313" key="3">
    <source>
        <dbReference type="Proteomes" id="UP000252085"/>
    </source>
</evidence>
<dbReference type="GO" id="GO:0015689">
    <property type="term" value="P:molybdate ion transport"/>
    <property type="evidence" value="ECO:0007669"/>
    <property type="project" value="TreeGrafter"/>
</dbReference>
<dbReference type="AlphaFoldDB" id="A0A367RZG5"/>
<evidence type="ECO:0000256" key="1">
    <source>
        <dbReference type="SAM" id="SignalP"/>
    </source>
</evidence>
<sequence>MKKYFLTGSLAACAFSVLIPNQAFAANLNLYGAGSLRNALTEVSQDFTQETGIGTNTVFGPSGIREQAIETELQLGQPTADVFASADIGNPQKLYIKGLSSQPVEFTRNQVVAVFSSKYSQAKITPNQVLDYLLNPNIKLGIATPILDPLGDYTQQIFTQANSKNPGNFDTLNSKALQLTGGRNSPIIPSGQDSLVYFLDKTQQADVFLSYYTGAIASQKIDPSLQVVGLPDYLSVAAPFGLTVIKNADPNAQKLADYILSEKGQQILHKYGFTSPTKSVPEPNYVWGLLLAATMGLALNKKLAEPKQKIQV</sequence>
<dbReference type="Pfam" id="PF13531">
    <property type="entry name" value="SBP_bac_11"/>
    <property type="match status" value="1"/>
</dbReference>
<name>A0A367RZG5_NOSPU</name>
<dbReference type="GO" id="GO:0030973">
    <property type="term" value="F:molybdate ion binding"/>
    <property type="evidence" value="ECO:0007669"/>
    <property type="project" value="TreeGrafter"/>
</dbReference>
<evidence type="ECO:0008006" key="4">
    <source>
        <dbReference type="Google" id="ProtNLM"/>
    </source>
</evidence>
<feature type="signal peptide" evidence="1">
    <location>
        <begin position="1"/>
        <end position="25"/>
    </location>
</feature>
<accession>A0A367RZG5</accession>
<dbReference type="Proteomes" id="UP000252085">
    <property type="component" value="Unassembled WGS sequence"/>
</dbReference>
<gene>
    <name evidence="2" type="ORF">A6769_38910</name>
</gene>
<keyword evidence="1" id="KW-0732">Signal</keyword>
<proteinExistence type="predicted"/>
<dbReference type="InterPro" id="IPR050682">
    <property type="entry name" value="ModA/WtpA"/>
</dbReference>
<organism evidence="2 3">
    <name type="scientific">Nostoc punctiforme NIES-2108</name>
    <dbReference type="NCBI Taxonomy" id="1356359"/>
    <lineage>
        <taxon>Bacteria</taxon>
        <taxon>Bacillati</taxon>
        <taxon>Cyanobacteriota</taxon>
        <taxon>Cyanophyceae</taxon>
        <taxon>Nostocales</taxon>
        <taxon>Nostocaceae</taxon>
        <taxon>Nostoc</taxon>
    </lineage>
</organism>
<protein>
    <recommendedName>
        <fullName evidence="4">Molybdate ABC transporter substrate-binding protein</fullName>
    </recommendedName>
</protein>